<proteinExistence type="predicted"/>
<sequence length="203" mass="23729">MSKDNSKKPRRDRRRRRTTTRRKIDQPHTKTAPRKRISEMEFAWDAAVEDDHHDDSAMARYLDLARTFKREFGFSFSRGDGWDSHFNRMAFHASVEADLACRFPNDTDALSSLFSSPLIFTIDNPYPAEDPRQVQVESTLSVRQFKLMNEGFEAVTALPHDINPVFPMVVRFASYKFNGRTSYYDAVLTRRMLEDWVLNLELP</sequence>
<reference evidence="2 3" key="1">
    <citation type="journal article" date="2024" name="J Genomics">
        <title>Draft genome sequencing and assembly of Favolaschia claudopus CIRM-BRFM 2984 isolated from oak limbs.</title>
        <authorList>
            <person name="Navarro D."/>
            <person name="Drula E."/>
            <person name="Chaduli D."/>
            <person name="Cazenave R."/>
            <person name="Ahrendt S."/>
            <person name="Wang J."/>
            <person name="Lipzen A."/>
            <person name="Daum C."/>
            <person name="Barry K."/>
            <person name="Grigoriev I.V."/>
            <person name="Favel A."/>
            <person name="Rosso M.N."/>
            <person name="Martin F."/>
        </authorList>
    </citation>
    <scope>NUCLEOTIDE SEQUENCE [LARGE SCALE GENOMIC DNA]</scope>
    <source>
        <strain evidence="2 3">CIRM-BRFM 2984</strain>
    </source>
</reference>
<feature type="region of interest" description="Disordered" evidence="1">
    <location>
        <begin position="1"/>
        <end position="34"/>
    </location>
</feature>
<dbReference type="EMBL" id="JAWWNJ010000157">
    <property type="protein sequence ID" value="KAK6980703.1"/>
    <property type="molecule type" value="Genomic_DNA"/>
</dbReference>
<organism evidence="2 3">
    <name type="scientific">Favolaschia claudopus</name>
    <dbReference type="NCBI Taxonomy" id="2862362"/>
    <lineage>
        <taxon>Eukaryota</taxon>
        <taxon>Fungi</taxon>
        <taxon>Dikarya</taxon>
        <taxon>Basidiomycota</taxon>
        <taxon>Agaricomycotina</taxon>
        <taxon>Agaricomycetes</taxon>
        <taxon>Agaricomycetidae</taxon>
        <taxon>Agaricales</taxon>
        <taxon>Marasmiineae</taxon>
        <taxon>Mycenaceae</taxon>
        <taxon>Favolaschia</taxon>
    </lineage>
</organism>
<comment type="caution">
    <text evidence="2">The sequence shown here is derived from an EMBL/GenBank/DDBJ whole genome shotgun (WGS) entry which is preliminary data.</text>
</comment>
<name>A0AAV9ZEF2_9AGAR</name>
<evidence type="ECO:0000256" key="1">
    <source>
        <dbReference type="SAM" id="MobiDB-lite"/>
    </source>
</evidence>
<protein>
    <submittedName>
        <fullName evidence="2">Uncharacterized protein</fullName>
    </submittedName>
</protein>
<accession>A0AAV9ZEF2</accession>
<evidence type="ECO:0000313" key="3">
    <source>
        <dbReference type="Proteomes" id="UP001362999"/>
    </source>
</evidence>
<dbReference type="AlphaFoldDB" id="A0AAV9ZEF2"/>
<feature type="compositionally biased region" description="Basic residues" evidence="1">
    <location>
        <begin position="8"/>
        <end position="21"/>
    </location>
</feature>
<evidence type="ECO:0000313" key="2">
    <source>
        <dbReference type="EMBL" id="KAK6980703.1"/>
    </source>
</evidence>
<dbReference type="Proteomes" id="UP001362999">
    <property type="component" value="Unassembled WGS sequence"/>
</dbReference>
<keyword evidence="3" id="KW-1185">Reference proteome</keyword>
<gene>
    <name evidence="2" type="ORF">R3P38DRAFT_2808951</name>
</gene>